<sequence>MVRNICFRTRKDSEEAPKGGRILNSCPFGDQQRMHKDSLPMLLSRDAFTISCSPMNMKNSIYQRSKCPNIQPASPYPKGYAALMTQNFGHPWTQWIDELQCFNCHVCPITPDRLAIFQSIQLGDACTSATFNSSEKNRIYRYKCCLGKMEIGDLHEMEEVLTKMTKKDKMKLLVDLISQNSSRSRKTVSCKEVEWVKLQRRQISQIPKCQRRKPKKEFVHVWLWNFLSLHGQHSPCPTKKIFVQGFTEQRSNYMKHKVLAIDDSDWVTMVVDGMDQNKTNIPRFAEEDRQAGSLPKIITHISGVMVYSRKGIREFAFVDQGEYPHDSNLCAGVILRSLLHVRHDLKSKLFLQMDNCARENKNKYICALAHMLVETGIFKEGQTFSDLEAFTLIP</sequence>
<protein>
    <recommendedName>
        <fullName evidence="1">DUF7869 domain-containing protein</fullName>
    </recommendedName>
</protein>
<dbReference type="PANTHER" id="PTHR33153:SF3">
    <property type="entry name" value="TRAFFICKING PROTEIN PARTICLE COMPLEX SUBUNIT 11 DOMAIN-CONTAINING PROTEIN"/>
    <property type="match status" value="1"/>
</dbReference>
<evidence type="ECO:0000259" key="1">
    <source>
        <dbReference type="Pfam" id="PF25273"/>
    </source>
</evidence>
<name>A0A7R9AEL3_9CRUS</name>
<dbReference type="Pfam" id="PF25273">
    <property type="entry name" value="DUF7869"/>
    <property type="match status" value="1"/>
</dbReference>
<proteinExistence type="predicted"/>
<evidence type="ECO:0000313" key="3">
    <source>
        <dbReference type="Proteomes" id="UP000677054"/>
    </source>
</evidence>
<dbReference type="EMBL" id="CAJPEV010004636">
    <property type="protein sequence ID" value="CAG0902101.1"/>
    <property type="molecule type" value="Genomic_DNA"/>
</dbReference>
<organism evidence="2">
    <name type="scientific">Darwinula stevensoni</name>
    <dbReference type="NCBI Taxonomy" id="69355"/>
    <lineage>
        <taxon>Eukaryota</taxon>
        <taxon>Metazoa</taxon>
        <taxon>Ecdysozoa</taxon>
        <taxon>Arthropoda</taxon>
        <taxon>Crustacea</taxon>
        <taxon>Oligostraca</taxon>
        <taxon>Ostracoda</taxon>
        <taxon>Podocopa</taxon>
        <taxon>Podocopida</taxon>
        <taxon>Darwinulocopina</taxon>
        <taxon>Darwinuloidea</taxon>
        <taxon>Darwinulidae</taxon>
        <taxon>Darwinula</taxon>
    </lineage>
</organism>
<dbReference type="Proteomes" id="UP000677054">
    <property type="component" value="Unassembled WGS sequence"/>
</dbReference>
<reference evidence="2" key="1">
    <citation type="submission" date="2020-11" db="EMBL/GenBank/DDBJ databases">
        <authorList>
            <person name="Tran Van P."/>
        </authorList>
    </citation>
    <scope>NUCLEOTIDE SEQUENCE</scope>
</reference>
<dbReference type="InterPro" id="IPR057191">
    <property type="entry name" value="DUF7869"/>
</dbReference>
<keyword evidence="3" id="KW-1185">Reference proteome</keyword>
<dbReference type="OrthoDB" id="410478at2759"/>
<dbReference type="EMBL" id="LR904153">
    <property type="protein sequence ID" value="CAD7252619.1"/>
    <property type="molecule type" value="Genomic_DNA"/>
</dbReference>
<gene>
    <name evidence="2" type="ORF">DSTB1V02_LOCUS12377</name>
</gene>
<dbReference type="PANTHER" id="PTHR33153">
    <property type="entry name" value="MYND-TYPE DOMAIN-CONTAINING PROTEIN"/>
    <property type="match status" value="1"/>
</dbReference>
<evidence type="ECO:0000313" key="2">
    <source>
        <dbReference type="EMBL" id="CAD7252619.1"/>
    </source>
</evidence>
<dbReference type="AlphaFoldDB" id="A0A7R9AEL3"/>
<feature type="domain" description="DUF7869" evidence="1">
    <location>
        <begin position="296"/>
        <end position="380"/>
    </location>
</feature>
<accession>A0A7R9AEL3</accession>